<dbReference type="Proteomes" id="UP001295444">
    <property type="component" value="Chromosome 05"/>
</dbReference>
<feature type="region of interest" description="Disordered" evidence="1">
    <location>
        <begin position="27"/>
        <end position="88"/>
    </location>
</feature>
<dbReference type="EMBL" id="OW240916">
    <property type="protein sequence ID" value="CAH2292220.1"/>
    <property type="molecule type" value="Genomic_DNA"/>
</dbReference>
<evidence type="ECO:0000313" key="2">
    <source>
        <dbReference type="EMBL" id="CAH2292220.1"/>
    </source>
</evidence>
<gene>
    <name evidence="2" type="ORF">PECUL_23A025721</name>
</gene>
<reference evidence="2" key="1">
    <citation type="submission" date="2022-03" db="EMBL/GenBank/DDBJ databases">
        <authorList>
            <person name="Alioto T."/>
            <person name="Alioto T."/>
            <person name="Gomez Garrido J."/>
        </authorList>
    </citation>
    <scope>NUCLEOTIDE SEQUENCE</scope>
</reference>
<evidence type="ECO:0000313" key="3">
    <source>
        <dbReference type="Proteomes" id="UP001295444"/>
    </source>
</evidence>
<sequence length="168" mass="18500">MAGTMCAGGKGKTSSLPALTITIAAPAFRPCHTGKQDNSRPPPKPSKPAATAAAPRGWRYTEHQHSRLEGPSLPPSEKPQHTTRPLTPNQLALRQHRNRHILTAVTKPSTMVVTSSWMNKRGKRNKLQRKPKRSQQATQCATWRYCALMPALMDTHSQLLRNSRAGIG</sequence>
<evidence type="ECO:0000256" key="1">
    <source>
        <dbReference type="SAM" id="MobiDB-lite"/>
    </source>
</evidence>
<feature type="compositionally biased region" description="Basic and acidic residues" evidence="1">
    <location>
        <begin position="59"/>
        <end position="68"/>
    </location>
</feature>
<accession>A0AAD1S640</accession>
<keyword evidence="3" id="KW-1185">Reference proteome</keyword>
<name>A0AAD1S640_PELCU</name>
<proteinExistence type="predicted"/>
<organism evidence="2 3">
    <name type="scientific">Pelobates cultripes</name>
    <name type="common">Western spadefoot toad</name>
    <dbReference type="NCBI Taxonomy" id="61616"/>
    <lineage>
        <taxon>Eukaryota</taxon>
        <taxon>Metazoa</taxon>
        <taxon>Chordata</taxon>
        <taxon>Craniata</taxon>
        <taxon>Vertebrata</taxon>
        <taxon>Euteleostomi</taxon>
        <taxon>Amphibia</taxon>
        <taxon>Batrachia</taxon>
        <taxon>Anura</taxon>
        <taxon>Pelobatoidea</taxon>
        <taxon>Pelobatidae</taxon>
        <taxon>Pelobates</taxon>
    </lineage>
</organism>
<dbReference type="AlphaFoldDB" id="A0AAD1S640"/>
<protein>
    <submittedName>
        <fullName evidence="2">Uncharacterized protein</fullName>
    </submittedName>
</protein>
<feature type="compositionally biased region" description="Low complexity" evidence="1">
    <location>
        <begin position="47"/>
        <end position="56"/>
    </location>
</feature>